<accession>A0A2T4JE85</accession>
<feature type="chain" id="PRO_5015556055" evidence="1">
    <location>
        <begin position="17"/>
        <end position="128"/>
    </location>
</feature>
<reference evidence="2 3" key="1">
    <citation type="submission" date="2018-03" db="EMBL/GenBank/DDBJ databases">
        <title>Rhodobacter veldkampii.</title>
        <authorList>
            <person name="Meyer T.E."/>
            <person name="Miller S."/>
            <person name="Lodha T."/>
            <person name="Gandham S."/>
            <person name="Chintalapati S."/>
            <person name="Chintalapati V.R."/>
        </authorList>
    </citation>
    <scope>NUCLEOTIDE SEQUENCE [LARGE SCALE GENOMIC DNA]</scope>
    <source>
        <strain evidence="2 3">DSM 11550</strain>
    </source>
</reference>
<sequence>MIAVSVLALSVAPARAAEPIAVPSGQAVEWVETIHDAPGPSGLTIRFRFLAPQIGGSDPIDPDQALVDMEHLCTTFALPRIVEPGPQPAQIIISLSDRPVLFGATDPEATQYFEAFRPEGGVCIWEIY</sequence>
<feature type="signal peptide" evidence="1">
    <location>
        <begin position="1"/>
        <end position="16"/>
    </location>
</feature>
<dbReference type="EMBL" id="PZKF01000038">
    <property type="protein sequence ID" value="PTE16232.1"/>
    <property type="molecule type" value="Genomic_DNA"/>
</dbReference>
<dbReference type="OrthoDB" id="7862028at2"/>
<evidence type="ECO:0000256" key="1">
    <source>
        <dbReference type="SAM" id="SignalP"/>
    </source>
</evidence>
<keyword evidence="1" id="KW-0732">Signal</keyword>
<dbReference type="InterPro" id="IPR045467">
    <property type="entry name" value="DUF6497"/>
</dbReference>
<protein>
    <submittedName>
        <fullName evidence="2">Acetolactate synthase</fullName>
    </submittedName>
</protein>
<comment type="caution">
    <text evidence="2">The sequence shown here is derived from an EMBL/GenBank/DDBJ whole genome shotgun (WGS) entry which is preliminary data.</text>
</comment>
<evidence type="ECO:0000313" key="3">
    <source>
        <dbReference type="Proteomes" id="UP000241899"/>
    </source>
</evidence>
<name>A0A2T4JE85_9RHOB</name>
<proteinExistence type="predicted"/>
<dbReference type="Proteomes" id="UP000241899">
    <property type="component" value="Unassembled WGS sequence"/>
</dbReference>
<keyword evidence="3" id="KW-1185">Reference proteome</keyword>
<gene>
    <name evidence="2" type="ORF">C5F46_13315</name>
</gene>
<dbReference type="Pfam" id="PF20107">
    <property type="entry name" value="DUF6497"/>
    <property type="match status" value="1"/>
</dbReference>
<dbReference type="AlphaFoldDB" id="A0A2T4JE85"/>
<evidence type="ECO:0000313" key="2">
    <source>
        <dbReference type="EMBL" id="PTE16232.1"/>
    </source>
</evidence>
<organism evidence="2 3">
    <name type="scientific">Phaeovulum veldkampii DSM 11550</name>
    <dbReference type="NCBI Taxonomy" id="1185920"/>
    <lineage>
        <taxon>Bacteria</taxon>
        <taxon>Pseudomonadati</taxon>
        <taxon>Pseudomonadota</taxon>
        <taxon>Alphaproteobacteria</taxon>
        <taxon>Rhodobacterales</taxon>
        <taxon>Paracoccaceae</taxon>
        <taxon>Phaeovulum</taxon>
    </lineage>
</organism>